<protein>
    <submittedName>
        <fullName evidence="2">Uncharacterized protein</fullName>
    </submittedName>
</protein>
<reference evidence="2 3" key="1">
    <citation type="journal article" date="2015" name="Proc. Natl. Acad. Sci. U.S.A.">
        <title>The resurrection genome of Boea hygrometrica: A blueprint for survival of dehydration.</title>
        <authorList>
            <person name="Xiao L."/>
            <person name="Yang G."/>
            <person name="Zhang L."/>
            <person name="Yang X."/>
            <person name="Zhao S."/>
            <person name="Ji Z."/>
            <person name="Zhou Q."/>
            <person name="Hu M."/>
            <person name="Wang Y."/>
            <person name="Chen M."/>
            <person name="Xu Y."/>
            <person name="Jin H."/>
            <person name="Xiao X."/>
            <person name="Hu G."/>
            <person name="Bao F."/>
            <person name="Hu Y."/>
            <person name="Wan P."/>
            <person name="Li L."/>
            <person name="Deng X."/>
            <person name="Kuang T."/>
            <person name="Xiang C."/>
            <person name="Zhu J.K."/>
            <person name="Oliver M.J."/>
            <person name="He Y."/>
        </authorList>
    </citation>
    <scope>NUCLEOTIDE SEQUENCE [LARGE SCALE GENOMIC DNA]</scope>
    <source>
        <strain evidence="3">cv. XS01</strain>
    </source>
</reference>
<organism evidence="2 3">
    <name type="scientific">Dorcoceras hygrometricum</name>
    <dbReference type="NCBI Taxonomy" id="472368"/>
    <lineage>
        <taxon>Eukaryota</taxon>
        <taxon>Viridiplantae</taxon>
        <taxon>Streptophyta</taxon>
        <taxon>Embryophyta</taxon>
        <taxon>Tracheophyta</taxon>
        <taxon>Spermatophyta</taxon>
        <taxon>Magnoliopsida</taxon>
        <taxon>eudicotyledons</taxon>
        <taxon>Gunneridae</taxon>
        <taxon>Pentapetalae</taxon>
        <taxon>asterids</taxon>
        <taxon>lamiids</taxon>
        <taxon>Lamiales</taxon>
        <taxon>Gesneriaceae</taxon>
        <taxon>Didymocarpoideae</taxon>
        <taxon>Trichosporeae</taxon>
        <taxon>Loxocarpinae</taxon>
        <taxon>Dorcoceras</taxon>
    </lineage>
</organism>
<name>A0A2Z7C952_9LAMI</name>
<accession>A0A2Z7C952</accession>
<sequence length="117" mass="13025">MRAQITTIHLHSRLLNDRELIEFWPKLYESRADEETRNSGQNRDFSQAGGGVKSTMDGLSAGDINFSTSNELKLLQSLLSTPDLTIDGVNVFSFHSTQLQGVDPRSFDIESAEVPNL</sequence>
<evidence type="ECO:0000256" key="1">
    <source>
        <dbReference type="SAM" id="MobiDB-lite"/>
    </source>
</evidence>
<dbReference type="AlphaFoldDB" id="A0A2Z7C952"/>
<evidence type="ECO:0000313" key="3">
    <source>
        <dbReference type="Proteomes" id="UP000250235"/>
    </source>
</evidence>
<evidence type="ECO:0000313" key="2">
    <source>
        <dbReference type="EMBL" id="KZV43396.1"/>
    </source>
</evidence>
<dbReference type="Proteomes" id="UP000250235">
    <property type="component" value="Unassembled WGS sequence"/>
</dbReference>
<keyword evidence="3" id="KW-1185">Reference proteome</keyword>
<feature type="region of interest" description="Disordered" evidence="1">
    <location>
        <begin position="32"/>
        <end position="56"/>
    </location>
</feature>
<proteinExistence type="predicted"/>
<dbReference type="EMBL" id="KQ998120">
    <property type="protein sequence ID" value="KZV43396.1"/>
    <property type="molecule type" value="Genomic_DNA"/>
</dbReference>
<gene>
    <name evidence="2" type="ORF">F511_21988</name>
</gene>